<feature type="transmembrane region" description="Helical" evidence="2">
    <location>
        <begin position="195"/>
        <end position="220"/>
    </location>
</feature>
<sequence>MSQKPSPSLPAKAAATSRKTSRSALSKRIGSKFKSCGRGIENVSRRIRDVTGKFFKRLWRGDVDEEKKVVLEKGLKRAVFRCLLHLLAVSATTTLAYFNLAGYFIGSELQGLTGGVYQTLDTLCLQVTAKLLELLIVASLGTTLVDILRHQLLFGHEGLPLGILASKQQFTELEYLISPEFRFGLAGFAHRRTRLLFGLFILASSLISLFAGPSAALLLIPTQRSNWPAGGASFWLTGDDNSLWPSKLTASSIGEPDCENPDMQKLSTEGLNTSGCIWAGYSSLAEAFRQRHFSNEIDLLVDDGVLKREFVTRPRGEVAETWVLAIHMAVGVLSRNVAAAWYQALRGISASSWHPTLQY</sequence>
<comment type="caution">
    <text evidence="3">The sequence shown here is derived from an EMBL/GenBank/DDBJ whole genome shotgun (WGS) entry which is preliminary data.</text>
</comment>
<accession>A0A8H3FWF7</accession>
<evidence type="ECO:0000256" key="1">
    <source>
        <dbReference type="SAM" id="MobiDB-lite"/>
    </source>
</evidence>
<dbReference type="Proteomes" id="UP000664203">
    <property type="component" value="Unassembled WGS sequence"/>
</dbReference>
<keyword evidence="2" id="KW-0812">Transmembrane</keyword>
<keyword evidence="4" id="KW-1185">Reference proteome</keyword>
<dbReference type="EMBL" id="CAJPDR010000287">
    <property type="protein sequence ID" value="CAF9930494.1"/>
    <property type="molecule type" value="Genomic_DNA"/>
</dbReference>
<reference evidence="3" key="1">
    <citation type="submission" date="2021-03" db="EMBL/GenBank/DDBJ databases">
        <authorList>
            <person name="Tagirdzhanova G."/>
        </authorList>
    </citation>
    <scope>NUCLEOTIDE SEQUENCE</scope>
</reference>
<gene>
    <name evidence="3" type="ORF">ALECFALPRED_004614</name>
</gene>
<evidence type="ECO:0000313" key="4">
    <source>
        <dbReference type="Proteomes" id="UP000664203"/>
    </source>
</evidence>
<name>A0A8H3FWF7_9LECA</name>
<keyword evidence="2" id="KW-0472">Membrane</keyword>
<feature type="transmembrane region" description="Helical" evidence="2">
    <location>
        <begin position="125"/>
        <end position="148"/>
    </location>
</feature>
<keyword evidence="2" id="KW-1133">Transmembrane helix</keyword>
<protein>
    <submittedName>
        <fullName evidence="3">Uncharacterized protein</fullName>
    </submittedName>
</protein>
<dbReference type="AlphaFoldDB" id="A0A8H3FWF7"/>
<feature type="region of interest" description="Disordered" evidence="1">
    <location>
        <begin position="1"/>
        <end position="28"/>
    </location>
</feature>
<feature type="transmembrane region" description="Helical" evidence="2">
    <location>
        <begin position="83"/>
        <end position="105"/>
    </location>
</feature>
<evidence type="ECO:0000256" key="2">
    <source>
        <dbReference type="SAM" id="Phobius"/>
    </source>
</evidence>
<organism evidence="3 4">
    <name type="scientific">Alectoria fallacina</name>
    <dbReference type="NCBI Taxonomy" id="1903189"/>
    <lineage>
        <taxon>Eukaryota</taxon>
        <taxon>Fungi</taxon>
        <taxon>Dikarya</taxon>
        <taxon>Ascomycota</taxon>
        <taxon>Pezizomycotina</taxon>
        <taxon>Lecanoromycetes</taxon>
        <taxon>OSLEUM clade</taxon>
        <taxon>Lecanoromycetidae</taxon>
        <taxon>Lecanorales</taxon>
        <taxon>Lecanorineae</taxon>
        <taxon>Parmeliaceae</taxon>
        <taxon>Alectoria</taxon>
    </lineage>
</organism>
<dbReference type="OrthoDB" id="5342924at2759"/>
<evidence type="ECO:0000313" key="3">
    <source>
        <dbReference type="EMBL" id="CAF9930494.1"/>
    </source>
</evidence>
<proteinExistence type="predicted"/>